<proteinExistence type="predicted"/>
<dbReference type="EMBL" id="LS483348">
    <property type="protein sequence ID" value="SQF42406.1"/>
    <property type="molecule type" value="Genomic_DNA"/>
</dbReference>
<protein>
    <submittedName>
        <fullName evidence="2">ISSag8, transposase</fullName>
    </submittedName>
</protein>
<dbReference type="PANTHER" id="PTHR33408:SF4">
    <property type="entry name" value="TRANSPOSASE DDE DOMAIN-CONTAINING PROTEIN"/>
    <property type="match status" value="1"/>
</dbReference>
<name>A0AB38G5L5_9STRE</name>
<gene>
    <name evidence="2" type="ORF">NCTC8738_01190</name>
</gene>
<dbReference type="Proteomes" id="UP000248954">
    <property type="component" value="Chromosome 1"/>
</dbReference>
<evidence type="ECO:0000259" key="1">
    <source>
        <dbReference type="Pfam" id="PF05598"/>
    </source>
</evidence>
<dbReference type="Pfam" id="PF05598">
    <property type="entry name" value="DUF772"/>
    <property type="match status" value="1"/>
</dbReference>
<feature type="domain" description="Transposase InsH N-terminal" evidence="1">
    <location>
        <begin position="18"/>
        <end position="115"/>
    </location>
</feature>
<reference evidence="2 3" key="1">
    <citation type="submission" date="2018-06" db="EMBL/GenBank/DDBJ databases">
        <authorList>
            <consortium name="Pathogen Informatics"/>
            <person name="Doyle S."/>
        </authorList>
    </citation>
    <scope>NUCLEOTIDE SEQUENCE [LARGE SCALE GENOMIC DNA]</scope>
    <source>
        <strain evidence="2 3">NCTC8738</strain>
    </source>
</reference>
<evidence type="ECO:0000313" key="3">
    <source>
        <dbReference type="Proteomes" id="UP000248954"/>
    </source>
</evidence>
<accession>A0AB38G5L5</accession>
<dbReference type="AlphaFoldDB" id="A0AB38G5L5"/>
<dbReference type="InterPro" id="IPR008490">
    <property type="entry name" value="Transposase_InsH_N"/>
</dbReference>
<organism evidence="2 3">
    <name type="scientific">Streptococcus lutetiensis</name>
    <dbReference type="NCBI Taxonomy" id="150055"/>
    <lineage>
        <taxon>Bacteria</taxon>
        <taxon>Bacillati</taxon>
        <taxon>Bacillota</taxon>
        <taxon>Bacilli</taxon>
        <taxon>Lactobacillales</taxon>
        <taxon>Streptococcaceae</taxon>
        <taxon>Streptococcus</taxon>
    </lineage>
</organism>
<sequence length="184" mass="21400">MFHKENPDYNRKQVGFYTLDDLIPADHLLRQIDRVIDFSFIYDLVEDTCSHETGRPSLDPMMVIKIPLIQCLFGIHSTRQTIKEIEVNIAYRWFLGLTLDDKVPHFTTYGKNYSRQFQDKQVVEAISHVLGCCINASLIDPSEIFVDGTHIKAAVNNHKYINQEVNQKAKFMANQLELEINRDR</sequence>
<dbReference type="PANTHER" id="PTHR33408">
    <property type="entry name" value="TRANSPOSASE"/>
    <property type="match status" value="1"/>
</dbReference>
<evidence type="ECO:0000313" key="2">
    <source>
        <dbReference type="EMBL" id="SQF42406.1"/>
    </source>
</evidence>